<keyword evidence="3" id="KW-0812">Transmembrane</keyword>
<dbReference type="AlphaFoldDB" id="A0A413RKN9"/>
<sequence>MFDINGGEFLILLLVAAIVIGPQRLPGYAEQLGALVRKARVWMKDAKGRIDTEMGDDAIDLDWTTLDPRRYDPRRIVRDALLEPDARQVPAVARVGAVSAPVGGAAPFDDEAT</sequence>
<keyword evidence="9" id="KW-1185">Reference proteome</keyword>
<accession>A0A413RKN9</accession>
<comment type="caution">
    <text evidence="8">The sequence shown here is derived from an EMBL/GenBank/DDBJ whole genome shotgun (WGS) entry which is preliminary data.</text>
</comment>
<keyword evidence="4" id="KW-0653">Protein transport</keyword>
<keyword evidence="2" id="KW-0813">Transport</keyword>
<name>A0A413RKN9_9CELL</name>
<protein>
    <submittedName>
        <fullName evidence="8">Sec-independent protein translocase TatB</fullName>
    </submittedName>
</protein>
<dbReference type="PRINTS" id="PR01506">
    <property type="entry name" value="TATBPROTEIN"/>
</dbReference>
<dbReference type="Gene3D" id="1.20.5.3310">
    <property type="match status" value="1"/>
</dbReference>
<dbReference type="OrthoDB" id="3267321at2"/>
<evidence type="ECO:0000256" key="7">
    <source>
        <dbReference type="ARBA" id="ARBA00023136"/>
    </source>
</evidence>
<reference evidence="8 9" key="1">
    <citation type="submission" date="2018-08" db="EMBL/GenBank/DDBJ databases">
        <title>Cellulomonas rhizosphaerae sp. nov., a novel actinomycete isolated from soil.</title>
        <authorList>
            <person name="Tian Y."/>
        </authorList>
    </citation>
    <scope>NUCLEOTIDE SEQUENCE [LARGE SCALE GENOMIC DNA]</scope>
    <source>
        <strain evidence="8 9">NEAU-TCZ24</strain>
    </source>
</reference>
<proteinExistence type="predicted"/>
<dbReference type="Proteomes" id="UP000283374">
    <property type="component" value="Unassembled WGS sequence"/>
</dbReference>
<gene>
    <name evidence="8" type="ORF">D1825_11395</name>
</gene>
<keyword evidence="5" id="KW-1133">Transmembrane helix</keyword>
<dbReference type="EMBL" id="QWKP01000202">
    <property type="protein sequence ID" value="RHA39675.1"/>
    <property type="molecule type" value="Genomic_DNA"/>
</dbReference>
<organism evidence="8 9">
    <name type="scientific">Cellulomonas rhizosphaerae</name>
    <dbReference type="NCBI Taxonomy" id="2293719"/>
    <lineage>
        <taxon>Bacteria</taxon>
        <taxon>Bacillati</taxon>
        <taxon>Actinomycetota</taxon>
        <taxon>Actinomycetes</taxon>
        <taxon>Micrococcales</taxon>
        <taxon>Cellulomonadaceae</taxon>
        <taxon>Cellulomonas</taxon>
    </lineage>
</organism>
<evidence type="ECO:0000256" key="2">
    <source>
        <dbReference type="ARBA" id="ARBA00022448"/>
    </source>
</evidence>
<comment type="subcellular location">
    <subcellularLocation>
        <location evidence="1">Membrane</location>
        <topology evidence="1">Single-pass membrane protein</topology>
    </subcellularLocation>
</comment>
<evidence type="ECO:0000256" key="3">
    <source>
        <dbReference type="ARBA" id="ARBA00022692"/>
    </source>
</evidence>
<evidence type="ECO:0000256" key="1">
    <source>
        <dbReference type="ARBA" id="ARBA00004167"/>
    </source>
</evidence>
<evidence type="ECO:0000313" key="9">
    <source>
        <dbReference type="Proteomes" id="UP000283374"/>
    </source>
</evidence>
<dbReference type="Pfam" id="PF02416">
    <property type="entry name" value="TatA_B_E"/>
    <property type="match status" value="1"/>
</dbReference>
<evidence type="ECO:0000313" key="8">
    <source>
        <dbReference type="EMBL" id="RHA39675.1"/>
    </source>
</evidence>
<evidence type="ECO:0000256" key="5">
    <source>
        <dbReference type="ARBA" id="ARBA00022989"/>
    </source>
</evidence>
<keyword evidence="6" id="KW-0811">Translocation</keyword>
<evidence type="ECO:0000256" key="6">
    <source>
        <dbReference type="ARBA" id="ARBA00023010"/>
    </source>
</evidence>
<evidence type="ECO:0000256" key="4">
    <source>
        <dbReference type="ARBA" id="ARBA00022927"/>
    </source>
</evidence>
<keyword evidence="7" id="KW-0472">Membrane</keyword>
<dbReference type="InterPro" id="IPR003369">
    <property type="entry name" value="TatA/B/E"/>
</dbReference>